<evidence type="ECO:0000256" key="7">
    <source>
        <dbReference type="ARBA" id="ARBA00025067"/>
    </source>
</evidence>
<comment type="pathway">
    <text evidence="1 8">Cofactor biosynthesis; tetrahydrofolate biosynthesis; 5,6,7,8-tetrahydrofolate from 7,8-dihydrofolate: step 1/1.</text>
</comment>
<sequence length="189" mass="21647">MDKFTNNENKATLVEMQLTLIAAMSENHCVGQGDHLPWNLPDEWEYFKKTTDGKPFLVGRKSYEAPDGLYSSYRNVVVSSRDDLVLDHQPAEQAQSLEEALEMLDDEEEVFVLGGVSIFKEMLPLADKLYLTIVHAIIEGDAFFPEIDWANWEEVYSDRHEPDERHEHAFSMKRYVRSAGSGSSDSRRS</sequence>
<dbReference type="InterPro" id="IPR001796">
    <property type="entry name" value="DHFR_dom"/>
</dbReference>
<proteinExistence type="inferred from homology"/>
<feature type="region of interest" description="Disordered" evidence="9">
    <location>
        <begin position="167"/>
        <end position="189"/>
    </location>
</feature>
<comment type="catalytic activity">
    <reaction evidence="8">
        <text>(6S)-5,6,7,8-tetrahydrofolate + NADP(+) = 7,8-dihydrofolate + NADPH + H(+)</text>
        <dbReference type="Rhea" id="RHEA:15009"/>
        <dbReference type="ChEBI" id="CHEBI:15378"/>
        <dbReference type="ChEBI" id="CHEBI:57451"/>
        <dbReference type="ChEBI" id="CHEBI:57453"/>
        <dbReference type="ChEBI" id="CHEBI:57783"/>
        <dbReference type="ChEBI" id="CHEBI:58349"/>
        <dbReference type="EC" id="1.5.1.3"/>
    </reaction>
</comment>
<evidence type="ECO:0000313" key="11">
    <source>
        <dbReference type="EMBL" id="GHB67292.1"/>
    </source>
</evidence>
<dbReference type="GO" id="GO:0050661">
    <property type="term" value="F:NADP binding"/>
    <property type="evidence" value="ECO:0007669"/>
    <property type="project" value="InterPro"/>
</dbReference>
<dbReference type="GO" id="GO:0046655">
    <property type="term" value="P:folic acid metabolic process"/>
    <property type="evidence" value="ECO:0007669"/>
    <property type="project" value="TreeGrafter"/>
</dbReference>
<evidence type="ECO:0000256" key="4">
    <source>
        <dbReference type="ARBA" id="ARBA00022563"/>
    </source>
</evidence>
<dbReference type="Gene3D" id="3.40.430.10">
    <property type="entry name" value="Dihydrofolate Reductase, subunit A"/>
    <property type="match status" value="1"/>
</dbReference>
<protein>
    <recommendedName>
        <fullName evidence="3 8">Dihydrofolate reductase</fullName>
        <ecNumber evidence="3 8">1.5.1.3</ecNumber>
    </recommendedName>
</protein>
<feature type="domain" description="DHFR" evidence="10">
    <location>
        <begin position="17"/>
        <end position="177"/>
    </location>
</feature>
<evidence type="ECO:0000256" key="5">
    <source>
        <dbReference type="ARBA" id="ARBA00022857"/>
    </source>
</evidence>
<dbReference type="InterPro" id="IPR012259">
    <property type="entry name" value="DHFR"/>
</dbReference>
<dbReference type="GO" id="GO:0006730">
    <property type="term" value="P:one-carbon metabolic process"/>
    <property type="evidence" value="ECO:0007669"/>
    <property type="project" value="UniProtKB-KW"/>
</dbReference>
<comment type="caution">
    <text evidence="11">The sequence shown here is derived from an EMBL/GenBank/DDBJ whole genome shotgun (WGS) entry which is preliminary data.</text>
</comment>
<dbReference type="Proteomes" id="UP000598271">
    <property type="component" value="Unassembled WGS sequence"/>
</dbReference>
<dbReference type="PIRSF" id="PIRSF000194">
    <property type="entry name" value="DHFR"/>
    <property type="match status" value="1"/>
</dbReference>
<dbReference type="GO" id="GO:0005829">
    <property type="term" value="C:cytosol"/>
    <property type="evidence" value="ECO:0007669"/>
    <property type="project" value="TreeGrafter"/>
</dbReference>
<comment type="similarity">
    <text evidence="2 8">Belongs to the dihydrofolate reductase family.</text>
</comment>
<organism evidence="11 12">
    <name type="scientific">Persicitalea jodogahamensis</name>
    <dbReference type="NCBI Taxonomy" id="402147"/>
    <lineage>
        <taxon>Bacteria</taxon>
        <taxon>Pseudomonadati</taxon>
        <taxon>Bacteroidota</taxon>
        <taxon>Cytophagia</taxon>
        <taxon>Cytophagales</taxon>
        <taxon>Spirosomataceae</taxon>
        <taxon>Persicitalea</taxon>
    </lineage>
</organism>
<keyword evidence="12" id="KW-1185">Reference proteome</keyword>
<reference evidence="11 12" key="1">
    <citation type="journal article" date="2014" name="Int. J. Syst. Evol. Microbiol.">
        <title>Complete genome sequence of Corynebacterium casei LMG S-19264T (=DSM 44701T), isolated from a smear-ripened cheese.</title>
        <authorList>
            <consortium name="US DOE Joint Genome Institute (JGI-PGF)"/>
            <person name="Walter F."/>
            <person name="Albersmeier A."/>
            <person name="Kalinowski J."/>
            <person name="Ruckert C."/>
        </authorList>
    </citation>
    <scope>NUCLEOTIDE SEQUENCE [LARGE SCALE GENOMIC DNA]</scope>
    <source>
        <strain evidence="11 12">KCTC 12866</strain>
    </source>
</reference>
<accession>A0A8J3D3N0</accession>
<dbReference type="GO" id="GO:0004146">
    <property type="term" value="F:dihydrofolate reductase activity"/>
    <property type="evidence" value="ECO:0007669"/>
    <property type="project" value="UniProtKB-EC"/>
</dbReference>
<dbReference type="GO" id="GO:0046452">
    <property type="term" value="P:dihydrofolate metabolic process"/>
    <property type="evidence" value="ECO:0007669"/>
    <property type="project" value="TreeGrafter"/>
</dbReference>
<comment type="function">
    <text evidence="7 8">Key enzyme in folate metabolism. Catalyzes an essential reaction for de novo glycine and purine synthesis, and for DNA precursor synthesis.</text>
</comment>
<dbReference type="PRINTS" id="PR00070">
    <property type="entry name" value="DHFR"/>
</dbReference>
<dbReference type="GO" id="GO:0046654">
    <property type="term" value="P:tetrahydrofolate biosynthetic process"/>
    <property type="evidence" value="ECO:0007669"/>
    <property type="project" value="UniProtKB-UniPathway"/>
</dbReference>
<dbReference type="PANTHER" id="PTHR48069:SF3">
    <property type="entry name" value="DIHYDROFOLATE REDUCTASE"/>
    <property type="match status" value="1"/>
</dbReference>
<dbReference type="Pfam" id="PF00186">
    <property type="entry name" value="DHFR_1"/>
    <property type="match status" value="1"/>
</dbReference>
<evidence type="ECO:0000256" key="3">
    <source>
        <dbReference type="ARBA" id="ARBA00012856"/>
    </source>
</evidence>
<dbReference type="CDD" id="cd00209">
    <property type="entry name" value="DHFR"/>
    <property type="match status" value="1"/>
</dbReference>
<dbReference type="PANTHER" id="PTHR48069">
    <property type="entry name" value="DIHYDROFOLATE REDUCTASE"/>
    <property type="match status" value="1"/>
</dbReference>
<evidence type="ECO:0000256" key="9">
    <source>
        <dbReference type="SAM" id="MobiDB-lite"/>
    </source>
</evidence>
<dbReference type="SUPFAM" id="SSF53597">
    <property type="entry name" value="Dihydrofolate reductase-like"/>
    <property type="match status" value="1"/>
</dbReference>
<name>A0A8J3D3N0_9BACT</name>
<gene>
    <name evidence="11" type="primary">dfrA</name>
    <name evidence="11" type="ORF">GCM10007390_20750</name>
</gene>
<evidence type="ECO:0000313" key="12">
    <source>
        <dbReference type="Proteomes" id="UP000598271"/>
    </source>
</evidence>
<keyword evidence="5 8" id="KW-0521">NADP</keyword>
<evidence type="ECO:0000256" key="8">
    <source>
        <dbReference type="PIRNR" id="PIRNR000194"/>
    </source>
</evidence>
<dbReference type="InterPro" id="IPR024072">
    <property type="entry name" value="DHFR-like_dom_sf"/>
</dbReference>
<evidence type="ECO:0000256" key="2">
    <source>
        <dbReference type="ARBA" id="ARBA00009539"/>
    </source>
</evidence>
<keyword evidence="6 8" id="KW-0560">Oxidoreductase</keyword>
<dbReference type="EMBL" id="BMXF01000002">
    <property type="protein sequence ID" value="GHB67292.1"/>
    <property type="molecule type" value="Genomic_DNA"/>
</dbReference>
<dbReference type="EC" id="1.5.1.3" evidence="3 8"/>
<evidence type="ECO:0000256" key="1">
    <source>
        <dbReference type="ARBA" id="ARBA00004903"/>
    </source>
</evidence>
<dbReference type="AlphaFoldDB" id="A0A8J3D3N0"/>
<feature type="compositionally biased region" description="Low complexity" evidence="9">
    <location>
        <begin position="177"/>
        <end position="189"/>
    </location>
</feature>
<keyword evidence="4 8" id="KW-0554">One-carbon metabolism</keyword>
<evidence type="ECO:0000256" key="6">
    <source>
        <dbReference type="ARBA" id="ARBA00023002"/>
    </source>
</evidence>
<evidence type="ECO:0000259" key="10">
    <source>
        <dbReference type="PROSITE" id="PS51330"/>
    </source>
</evidence>
<dbReference type="UniPathway" id="UPA00077">
    <property type="reaction ID" value="UER00158"/>
</dbReference>
<dbReference type="PROSITE" id="PS51330">
    <property type="entry name" value="DHFR_2"/>
    <property type="match status" value="1"/>
</dbReference>